<dbReference type="Pfam" id="PF20684">
    <property type="entry name" value="Fung_rhodopsin"/>
    <property type="match status" value="1"/>
</dbReference>
<evidence type="ECO:0000313" key="9">
    <source>
        <dbReference type="Proteomes" id="UP000799757"/>
    </source>
</evidence>
<keyword evidence="4 6" id="KW-0472">Membrane</keyword>
<dbReference type="GO" id="GO:0016020">
    <property type="term" value="C:membrane"/>
    <property type="evidence" value="ECO:0007669"/>
    <property type="project" value="UniProtKB-SubCell"/>
</dbReference>
<dbReference type="EMBL" id="MU001826">
    <property type="protein sequence ID" value="KAF2796645.1"/>
    <property type="molecule type" value="Genomic_DNA"/>
</dbReference>
<feature type="transmembrane region" description="Helical" evidence="6">
    <location>
        <begin position="87"/>
        <end position="110"/>
    </location>
</feature>
<protein>
    <recommendedName>
        <fullName evidence="7">Rhodopsin domain-containing protein</fullName>
    </recommendedName>
</protein>
<feature type="transmembrane region" description="Helical" evidence="6">
    <location>
        <begin position="122"/>
        <end position="144"/>
    </location>
</feature>
<evidence type="ECO:0000256" key="3">
    <source>
        <dbReference type="ARBA" id="ARBA00022989"/>
    </source>
</evidence>
<accession>A0A6A6XL67</accession>
<evidence type="ECO:0000256" key="1">
    <source>
        <dbReference type="ARBA" id="ARBA00004141"/>
    </source>
</evidence>
<feature type="transmembrane region" description="Helical" evidence="6">
    <location>
        <begin position="12"/>
        <end position="32"/>
    </location>
</feature>
<evidence type="ECO:0000256" key="6">
    <source>
        <dbReference type="SAM" id="Phobius"/>
    </source>
</evidence>
<reference evidence="8" key="1">
    <citation type="journal article" date="2020" name="Stud. Mycol.">
        <title>101 Dothideomycetes genomes: a test case for predicting lifestyles and emergence of pathogens.</title>
        <authorList>
            <person name="Haridas S."/>
            <person name="Albert R."/>
            <person name="Binder M."/>
            <person name="Bloem J."/>
            <person name="Labutti K."/>
            <person name="Salamov A."/>
            <person name="Andreopoulos B."/>
            <person name="Baker S."/>
            <person name="Barry K."/>
            <person name="Bills G."/>
            <person name="Bluhm B."/>
            <person name="Cannon C."/>
            <person name="Castanera R."/>
            <person name="Culley D."/>
            <person name="Daum C."/>
            <person name="Ezra D."/>
            <person name="Gonzalez J."/>
            <person name="Henrissat B."/>
            <person name="Kuo A."/>
            <person name="Liang C."/>
            <person name="Lipzen A."/>
            <person name="Lutzoni F."/>
            <person name="Magnuson J."/>
            <person name="Mondo S."/>
            <person name="Nolan M."/>
            <person name="Ohm R."/>
            <person name="Pangilinan J."/>
            <person name="Park H.-J."/>
            <person name="Ramirez L."/>
            <person name="Alfaro M."/>
            <person name="Sun H."/>
            <person name="Tritt A."/>
            <person name="Yoshinaga Y."/>
            <person name="Zwiers L.-H."/>
            <person name="Turgeon B."/>
            <person name="Goodwin S."/>
            <person name="Spatafora J."/>
            <person name="Crous P."/>
            <person name="Grigoriev I."/>
        </authorList>
    </citation>
    <scope>NUCLEOTIDE SEQUENCE</scope>
    <source>
        <strain evidence="8">CBS 109.77</strain>
    </source>
</reference>
<comment type="similarity">
    <text evidence="5">Belongs to the SAT4 family.</text>
</comment>
<proteinExistence type="inferred from homology"/>
<dbReference type="AlphaFoldDB" id="A0A6A6XL67"/>
<keyword evidence="2 6" id="KW-0812">Transmembrane</keyword>
<dbReference type="InterPro" id="IPR049326">
    <property type="entry name" value="Rhodopsin_dom_fungi"/>
</dbReference>
<dbReference type="OrthoDB" id="3934549at2759"/>
<dbReference type="PANTHER" id="PTHR33048">
    <property type="entry name" value="PTH11-LIKE INTEGRAL MEMBRANE PROTEIN (AFU_ORTHOLOGUE AFUA_5G11245)"/>
    <property type="match status" value="1"/>
</dbReference>
<feature type="transmembrane region" description="Helical" evidence="6">
    <location>
        <begin position="44"/>
        <end position="67"/>
    </location>
</feature>
<feature type="domain" description="Rhodopsin" evidence="7">
    <location>
        <begin position="28"/>
        <end position="262"/>
    </location>
</feature>
<evidence type="ECO:0000259" key="7">
    <source>
        <dbReference type="Pfam" id="PF20684"/>
    </source>
</evidence>
<gene>
    <name evidence="8" type="ORF">K505DRAFT_373057</name>
</gene>
<keyword evidence="3 6" id="KW-1133">Transmembrane helix</keyword>
<feature type="transmembrane region" description="Helical" evidence="6">
    <location>
        <begin position="164"/>
        <end position="189"/>
    </location>
</feature>
<comment type="subcellular location">
    <subcellularLocation>
        <location evidence="1">Membrane</location>
        <topology evidence="1">Multi-pass membrane protein</topology>
    </subcellularLocation>
</comment>
<evidence type="ECO:0000256" key="2">
    <source>
        <dbReference type="ARBA" id="ARBA00022692"/>
    </source>
</evidence>
<name>A0A6A6XL67_9PLEO</name>
<organism evidence="8 9">
    <name type="scientific">Melanomma pulvis-pyrius CBS 109.77</name>
    <dbReference type="NCBI Taxonomy" id="1314802"/>
    <lineage>
        <taxon>Eukaryota</taxon>
        <taxon>Fungi</taxon>
        <taxon>Dikarya</taxon>
        <taxon>Ascomycota</taxon>
        <taxon>Pezizomycotina</taxon>
        <taxon>Dothideomycetes</taxon>
        <taxon>Pleosporomycetidae</taxon>
        <taxon>Pleosporales</taxon>
        <taxon>Melanommataceae</taxon>
        <taxon>Melanomma</taxon>
    </lineage>
</organism>
<evidence type="ECO:0000256" key="5">
    <source>
        <dbReference type="ARBA" id="ARBA00038359"/>
    </source>
</evidence>
<feature type="transmembrane region" description="Helical" evidence="6">
    <location>
        <begin position="201"/>
        <end position="220"/>
    </location>
</feature>
<sequence>MSYPGDRAPGAVRLAGVFMALSVLAVGIRFWSRIITKSRLWWDDWLALAALLLAIAQCVLTIYWTSIGLGKHAKDLPPSHLMAGLKILYANYFLYDVGISLPKLSALFFYARIFRVSQRFAYSLWAVGALVVSWILFAVLSAIWQCKPISRAWDPRVHGTCLDYYEWWLGSAISSVIIDTIILIMPLPSLWKLSLNLGRKLLVVGVLVIAISVGRLVANVRGAHALQLDVTYNIIPIGDWLVAETPISIVSICLPSIFTFVKRGITEGPYSLISTKSGSSLKRLRTPPSAGIEPQLGVIPSN</sequence>
<evidence type="ECO:0000256" key="4">
    <source>
        <dbReference type="ARBA" id="ARBA00023136"/>
    </source>
</evidence>
<dbReference type="InterPro" id="IPR052337">
    <property type="entry name" value="SAT4-like"/>
</dbReference>
<keyword evidence="9" id="KW-1185">Reference proteome</keyword>
<dbReference type="PANTHER" id="PTHR33048:SF47">
    <property type="entry name" value="INTEGRAL MEMBRANE PROTEIN-RELATED"/>
    <property type="match status" value="1"/>
</dbReference>
<dbReference type="Proteomes" id="UP000799757">
    <property type="component" value="Unassembled WGS sequence"/>
</dbReference>
<evidence type="ECO:0000313" key="8">
    <source>
        <dbReference type="EMBL" id="KAF2796645.1"/>
    </source>
</evidence>